<dbReference type="Proteomes" id="UP001519332">
    <property type="component" value="Unassembled WGS sequence"/>
</dbReference>
<keyword evidence="3" id="KW-1185">Reference proteome</keyword>
<dbReference type="RefSeq" id="WP_209634469.1">
    <property type="nucleotide sequence ID" value="NZ_JAGINW010000001.1"/>
</dbReference>
<organism evidence="2 3">
    <name type="scientific">Kibdelosporangium banguiense</name>
    <dbReference type="NCBI Taxonomy" id="1365924"/>
    <lineage>
        <taxon>Bacteria</taxon>
        <taxon>Bacillati</taxon>
        <taxon>Actinomycetota</taxon>
        <taxon>Actinomycetes</taxon>
        <taxon>Pseudonocardiales</taxon>
        <taxon>Pseudonocardiaceae</taxon>
        <taxon>Kibdelosporangium</taxon>
    </lineage>
</organism>
<evidence type="ECO:0000256" key="1">
    <source>
        <dbReference type="SAM" id="MobiDB-lite"/>
    </source>
</evidence>
<comment type="caution">
    <text evidence="2">The sequence shown here is derived from an EMBL/GenBank/DDBJ whole genome shotgun (WGS) entry which is preliminary data.</text>
</comment>
<reference evidence="2 3" key="1">
    <citation type="submission" date="2021-03" db="EMBL/GenBank/DDBJ databases">
        <title>Sequencing the genomes of 1000 actinobacteria strains.</title>
        <authorList>
            <person name="Klenk H.-P."/>
        </authorList>
    </citation>
    <scope>NUCLEOTIDE SEQUENCE [LARGE SCALE GENOMIC DNA]</scope>
    <source>
        <strain evidence="2 3">DSM 46670</strain>
    </source>
</reference>
<accession>A0ABS4T7L0</accession>
<evidence type="ECO:0000313" key="2">
    <source>
        <dbReference type="EMBL" id="MBP2320399.1"/>
    </source>
</evidence>
<feature type="region of interest" description="Disordered" evidence="1">
    <location>
        <begin position="53"/>
        <end position="74"/>
    </location>
</feature>
<gene>
    <name evidence="2" type="ORF">JOF56_000784</name>
</gene>
<protein>
    <recommendedName>
        <fullName evidence="4">Transposase</fullName>
    </recommendedName>
</protein>
<sequence>MRKQQRRESARAWIQSGANVTVKAYCRRYGVDRYTAYDDLTAVGFPLGPSAEQWARRPAPVPSSDTDEPVEGGDDMWTVLDGRKFFVAGYTSGGVPYGVFEDEIEWLGEKPDLR</sequence>
<evidence type="ECO:0000313" key="3">
    <source>
        <dbReference type="Proteomes" id="UP001519332"/>
    </source>
</evidence>
<evidence type="ECO:0008006" key="4">
    <source>
        <dbReference type="Google" id="ProtNLM"/>
    </source>
</evidence>
<proteinExistence type="predicted"/>
<dbReference type="EMBL" id="JAGINW010000001">
    <property type="protein sequence ID" value="MBP2320399.1"/>
    <property type="molecule type" value="Genomic_DNA"/>
</dbReference>
<name>A0ABS4T7L0_9PSEU</name>
<feature type="compositionally biased region" description="Acidic residues" evidence="1">
    <location>
        <begin position="65"/>
        <end position="74"/>
    </location>
</feature>